<comment type="caution">
    <text evidence="1">The sequence shown here is derived from an EMBL/GenBank/DDBJ whole genome shotgun (WGS) entry which is preliminary data.</text>
</comment>
<evidence type="ECO:0008006" key="3">
    <source>
        <dbReference type="Google" id="ProtNLM"/>
    </source>
</evidence>
<accession>A0A6A4PZQ2</accession>
<proteinExistence type="predicted"/>
<reference evidence="2" key="1">
    <citation type="journal article" date="2020" name="Nat. Commun.">
        <title>Genome sequence of the cluster root forming white lupin.</title>
        <authorList>
            <person name="Hufnagel B."/>
            <person name="Marques A."/>
            <person name="Soriano A."/>
            <person name="Marques L."/>
            <person name="Divol F."/>
            <person name="Doumas P."/>
            <person name="Sallet E."/>
            <person name="Mancinotti D."/>
            <person name="Carrere S."/>
            <person name="Marande W."/>
            <person name="Arribat S."/>
            <person name="Keller J."/>
            <person name="Huneau C."/>
            <person name="Blein T."/>
            <person name="Aime D."/>
            <person name="Laguerre M."/>
            <person name="Taylor J."/>
            <person name="Schubert V."/>
            <person name="Nelson M."/>
            <person name="Geu-Flores F."/>
            <person name="Crespi M."/>
            <person name="Gallardo-Guerrero K."/>
            <person name="Delaux P.-M."/>
            <person name="Salse J."/>
            <person name="Berges H."/>
            <person name="Guyot R."/>
            <person name="Gouzy J."/>
            <person name="Peret B."/>
        </authorList>
    </citation>
    <scope>NUCLEOTIDE SEQUENCE [LARGE SCALE GENOMIC DNA]</scope>
    <source>
        <strain evidence="2">cv. Amiga</strain>
    </source>
</reference>
<dbReference type="AlphaFoldDB" id="A0A6A4PZQ2"/>
<dbReference type="EMBL" id="WOCE01000009">
    <property type="protein sequence ID" value="KAE9607167.1"/>
    <property type="molecule type" value="Genomic_DNA"/>
</dbReference>
<dbReference type="Proteomes" id="UP000447434">
    <property type="component" value="Chromosome 9"/>
</dbReference>
<organism evidence="1 2">
    <name type="scientific">Lupinus albus</name>
    <name type="common">White lupine</name>
    <name type="synonym">Lupinus termis</name>
    <dbReference type="NCBI Taxonomy" id="3870"/>
    <lineage>
        <taxon>Eukaryota</taxon>
        <taxon>Viridiplantae</taxon>
        <taxon>Streptophyta</taxon>
        <taxon>Embryophyta</taxon>
        <taxon>Tracheophyta</taxon>
        <taxon>Spermatophyta</taxon>
        <taxon>Magnoliopsida</taxon>
        <taxon>eudicotyledons</taxon>
        <taxon>Gunneridae</taxon>
        <taxon>Pentapetalae</taxon>
        <taxon>rosids</taxon>
        <taxon>fabids</taxon>
        <taxon>Fabales</taxon>
        <taxon>Fabaceae</taxon>
        <taxon>Papilionoideae</taxon>
        <taxon>50 kb inversion clade</taxon>
        <taxon>genistoids sensu lato</taxon>
        <taxon>core genistoids</taxon>
        <taxon>Genisteae</taxon>
        <taxon>Lupinus</taxon>
    </lineage>
</organism>
<gene>
    <name evidence="1" type="ORF">Lalb_Chr09g0327191</name>
</gene>
<name>A0A6A4PZQ2_LUPAL</name>
<sequence length="155" mass="17679">MCMPLSCVYHRSLFTSKFRMSTLNYVFLTLVLSSCLDNHVVGSIKLQPNAVTDVVQVSIQAQIPLEESPLHIICAKSSGFDIPPARCKTLTVPSFGEYNCDATWKSKKSSFKKASFIAYDKTRDTTQKAVYWLIDPLAFYESYDQRDWKRMGGWE</sequence>
<dbReference type="PANTHER" id="PTHR35630">
    <property type="entry name" value="LEGUMINOSIN GROUP486 SECRETED PEPTIDE"/>
    <property type="match status" value="1"/>
</dbReference>
<dbReference type="PANTHER" id="PTHR35630:SF1">
    <property type="entry name" value="LEGUMINOSIN GROUP486 SECRETED PEPTIDE"/>
    <property type="match status" value="1"/>
</dbReference>
<evidence type="ECO:0000313" key="1">
    <source>
        <dbReference type="EMBL" id="KAE9607167.1"/>
    </source>
</evidence>
<evidence type="ECO:0000313" key="2">
    <source>
        <dbReference type="Proteomes" id="UP000447434"/>
    </source>
</evidence>
<keyword evidence="2" id="KW-1185">Reference proteome</keyword>
<protein>
    <recommendedName>
        <fullName evidence="3">Plant self-incompatibility S1</fullName>
    </recommendedName>
</protein>